<dbReference type="Proteomes" id="UP000054164">
    <property type="component" value="Unassembled WGS sequence"/>
</dbReference>
<dbReference type="Pfam" id="PF04480">
    <property type="entry name" value="DUF559"/>
    <property type="match status" value="1"/>
</dbReference>
<dbReference type="EMBL" id="BA000058">
    <property type="protein sequence ID" value="BAO04856.1"/>
    <property type="molecule type" value="Genomic_DNA"/>
</dbReference>
<dbReference type="RefSeq" id="WP_030031925.1">
    <property type="nucleotide sequence ID" value="NZ_BA000058.1"/>
</dbReference>
<sequence length="630" mass="73733">MKNTYEFLNDDFFKTIKITNQEYYITIKLLKSLTYKSSFDKKSIIKKFGVKPNDIKKIKKTNVVSKEGVFAIITNNKTGIPKEILRKYPLCFMNEEFYNNKLFKEIFNDDLFKDCAMTSIDNNIYFFRKSVGICLGFPNNEKGCSNFVSLALRCCKKVHDSKVIKGFSLVSLDDLINIIKIGNTQECKHLREKLHLINKTDIFLQDKIFENVKIKEFNDEYYFHAGNILKVLKFKDGSVQEIINSYLIENKEFVTYGYTYINSIGIMKLIKYVNSPVGLNLAIKYNLDNVFIKEFKIKKVKVLNKMEHDVFGCVRAIKIGDDSNDLLIHKSDIASFFNPNETKEIEINIAVRRIDDPYIRITDVYELIIKNLNKIDSCNVATQKSNTFMNKAFEIANKFNYKKPYVYNSYIISNNIKLLAEKLNYSKYTPKITKELHYIIKDDELFLLAHECTDIIGGKKYSKNTVGRLNGFYDFVNIEGNIKYLKLISLEEFKITLSNSTKRKAIQIREEININTKEYSRPRIKQFENFTFPIIENALPNMKFESQYCLVKDEGHRYFIDLAIVSKKIAIECDEDNHSNYDSKKENERNEYLKKHNWTVLRYIPEKPETLGKVISQLYSLTKVNKEPSL</sequence>
<dbReference type="Gene3D" id="3.40.960.10">
    <property type="entry name" value="VSR Endonuclease"/>
    <property type="match status" value="1"/>
</dbReference>
<dbReference type="HOGENOM" id="CLU_433944_0_0_9"/>
<dbReference type="InterPro" id="IPR007569">
    <property type="entry name" value="DUF559"/>
</dbReference>
<evidence type="ECO:0000259" key="1">
    <source>
        <dbReference type="Pfam" id="PF04480"/>
    </source>
</evidence>
<gene>
    <name evidence="2" type="ORF">CBO05P1_137</name>
</gene>
<protein>
    <recommendedName>
        <fullName evidence="1">DUF559 domain-containing protein</fullName>
    </recommendedName>
</protein>
<organism evidence="2">
    <name type="scientific">Clostridium botulinum B str. Osaka05</name>
    <dbReference type="NCBI Taxonomy" id="1407017"/>
    <lineage>
        <taxon>Bacteria</taxon>
        <taxon>Bacillati</taxon>
        <taxon>Bacillota</taxon>
        <taxon>Clostridia</taxon>
        <taxon>Eubacteriales</taxon>
        <taxon>Clostridiaceae</taxon>
        <taxon>Clostridium</taxon>
    </lineage>
</organism>
<evidence type="ECO:0000313" key="2">
    <source>
        <dbReference type="EMBL" id="BAO04856.1"/>
    </source>
</evidence>
<proteinExistence type="predicted"/>
<feature type="domain" description="DUF559" evidence="1">
    <location>
        <begin position="537"/>
        <end position="617"/>
    </location>
</feature>
<accession>A0A060N350</accession>
<reference evidence="2" key="1">
    <citation type="submission" date="2013-10" db="EMBL/GenBank/DDBJ databases">
        <title>Draft genome sequence of Clostridium botulinum type B strain Osaka05.</title>
        <authorList>
            <person name="Sakaguchi Y."/>
            <person name="Hosomi K."/>
            <person name="Uchiyama J."/>
            <person name="Ogura Y."/>
            <person name="Sakaguchi M."/>
            <person name="Kohda T."/>
            <person name="Mukamoto M."/>
            <person name="Misawa N."/>
            <person name="Matsuzaki S."/>
            <person name="Hayashi T."/>
            <person name="Kozaki S."/>
        </authorList>
    </citation>
    <scope>NUCLEOTIDE SEQUENCE</scope>
    <source>
        <strain evidence="2">Osaka05</strain>
    </source>
</reference>
<name>A0A060N350_CLOBO</name>
<dbReference type="AlphaFoldDB" id="A0A060N350"/>